<keyword evidence="3" id="KW-0574">Periplasm</keyword>
<protein>
    <submittedName>
        <fullName evidence="8">Uncharacterized protein</fullName>
    </submittedName>
</protein>
<keyword evidence="2" id="KW-0732">Signal</keyword>
<gene>
    <name evidence="8" type="ORF">BV394_03410</name>
</gene>
<dbReference type="InterPro" id="IPR012480">
    <property type="entry name" value="Hepar_II_III_C"/>
</dbReference>
<name>A0A1U7DG73_9RHOB</name>
<dbReference type="GO" id="GO:0016829">
    <property type="term" value="F:lyase activity"/>
    <property type="evidence" value="ECO:0007669"/>
    <property type="project" value="UniProtKB-KW"/>
</dbReference>
<evidence type="ECO:0000256" key="4">
    <source>
        <dbReference type="ARBA" id="ARBA00023239"/>
    </source>
</evidence>
<dbReference type="Pfam" id="PF07940">
    <property type="entry name" value="Hepar_II_III_C"/>
    <property type="match status" value="1"/>
</dbReference>
<dbReference type="SUPFAM" id="SSF48230">
    <property type="entry name" value="Chondroitin AC/alginate lyase"/>
    <property type="match status" value="1"/>
</dbReference>
<evidence type="ECO:0000259" key="7">
    <source>
        <dbReference type="Pfam" id="PF16889"/>
    </source>
</evidence>
<evidence type="ECO:0000256" key="2">
    <source>
        <dbReference type="ARBA" id="ARBA00022729"/>
    </source>
</evidence>
<dbReference type="OrthoDB" id="9763014at2"/>
<dbReference type="InterPro" id="IPR031680">
    <property type="entry name" value="Hepar_II_III_N"/>
</dbReference>
<evidence type="ECO:0000313" key="9">
    <source>
        <dbReference type="Proteomes" id="UP000187266"/>
    </source>
</evidence>
<dbReference type="RefSeq" id="WP_076978916.1">
    <property type="nucleotide sequence ID" value="NZ_CP019124.1"/>
</dbReference>
<reference evidence="8 9" key="1">
    <citation type="submission" date="2017-01" db="EMBL/GenBank/DDBJ databases">
        <title>Genomic analysis of Xuhuaishuia manganoxidans DY6-4.</title>
        <authorList>
            <person name="Wang X."/>
        </authorList>
    </citation>
    <scope>NUCLEOTIDE SEQUENCE [LARGE SCALE GENOMIC DNA]</scope>
    <source>
        <strain evidence="8 9">DY6-4</strain>
    </source>
</reference>
<dbReference type="PANTHER" id="PTHR39210:SF1">
    <property type="entry name" value="HEPARIN-SULFATE LYASE"/>
    <property type="match status" value="1"/>
</dbReference>
<feature type="region of interest" description="Disordered" evidence="5">
    <location>
        <begin position="26"/>
        <end position="55"/>
    </location>
</feature>
<dbReference type="Gene3D" id="1.50.10.100">
    <property type="entry name" value="Chondroitin AC/alginate lyase"/>
    <property type="match status" value="1"/>
</dbReference>
<comment type="subcellular location">
    <subcellularLocation>
        <location evidence="1">Periplasm</location>
    </subcellularLocation>
</comment>
<evidence type="ECO:0000259" key="6">
    <source>
        <dbReference type="Pfam" id="PF07940"/>
    </source>
</evidence>
<evidence type="ECO:0000256" key="5">
    <source>
        <dbReference type="SAM" id="MobiDB-lite"/>
    </source>
</evidence>
<evidence type="ECO:0000256" key="1">
    <source>
        <dbReference type="ARBA" id="ARBA00004418"/>
    </source>
</evidence>
<evidence type="ECO:0000256" key="3">
    <source>
        <dbReference type="ARBA" id="ARBA00022764"/>
    </source>
</evidence>
<dbReference type="InterPro" id="IPR008929">
    <property type="entry name" value="Chondroitin_lyas"/>
</dbReference>
<feature type="domain" description="Heparinase II/III-like C-terminal" evidence="6">
    <location>
        <begin position="409"/>
        <end position="638"/>
    </location>
</feature>
<proteinExistence type="predicted"/>
<dbReference type="Gene3D" id="2.70.98.70">
    <property type="match status" value="1"/>
</dbReference>
<accession>A0A1U7DG73</accession>
<dbReference type="GO" id="GO:0042597">
    <property type="term" value="C:periplasmic space"/>
    <property type="evidence" value="ECO:0007669"/>
    <property type="project" value="UniProtKB-SubCell"/>
</dbReference>
<dbReference type="EMBL" id="CP019124">
    <property type="protein sequence ID" value="APX88893.1"/>
    <property type="molecule type" value="Genomic_DNA"/>
</dbReference>
<dbReference type="Pfam" id="PF16889">
    <property type="entry name" value="Hepar_II_III_N"/>
    <property type="match status" value="1"/>
</dbReference>
<feature type="compositionally biased region" description="Basic and acidic residues" evidence="5">
    <location>
        <begin position="26"/>
        <end position="37"/>
    </location>
</feature>
<organism evidence="8 9">
    <name type="scientific">Brevirhabdus pacifica</name>
    <dbReference type="NCBI Taxonomy" id="1267768"/>
    <lineage>
        <taxon>Bacteria</taxon>
        <taxon>Pseudomonadati</taxon>
        <taxon>Pseudomonadota</taxon>
        <taxon>Alphaproteobacteria</taxon>
        <taxon>Rhodobacterales</taxon>
        <taxon>Paracoccaceae</taxon>
        <taxon>Brevirhabdus</taxon>
    </lineage>
</organism>
<keyword evidence="9" id="KW-1185">Reference proteome</keyword>
<feature type="domain" description="Heparin-sulfate lyase N-terminal" evidence="7">
    <location>
        <begin position="128"/>
        <end position="312"/>
    </location>
</feature>
<dbReference type="PANTHER" id="PTHR39210">
    <property type="entry name" value="HEPARIN-SULFATE LYASE"/>
    <property type="match status" value="1"/>
</dbReference>
<dbReference type="Proteomes" id="UP000187266">
    <property type="component" value="Chromosome"/>
</dbReference>
<accession>A0A2M9DFK4</accession>
<dbReference type="AlphaFoldDB" id="A0A1U7DG73"/>
<dbReference type="STRING" id="1267768.BV394_03410"/>
<evidence type="ECO:0000313" key="8">
    <source>
        <dbReference type="EMBL" id="APX88893.1"/>
    </source>
</evidence>
<sequence>MDKASLQWMLRRAAGMSAPEIAHRIAESARSGRDRAGFRRRGRPAGLPPDLAGPDASFGLPVEPAAFDRIADRCRTEWRAEVDRIRQEGWHFLGQDWPVVPPDRLWHLDPVTGEEWEADRFCFDIPYRHRTDMGDVKYVWEINRLQLVPVMAALWRAEGREQDRALCLDLLESWLRRNPPWQGINWCSGIEIALRSVNMLAAAGLLGQLPEGLARGLRRSLGAHFAWLRRYPSRFSSANNHRIAELGALYVLGRQVPGLDPGGDIASRALAELGAEALRQIHPDGVGAEQSPSYTAFTLEWLLLVQNLARGQGDSLPPEALDRLAASGRHLRCIMDCRGVVPRIGDDDEGRVFLSGPAREADYPARVLEALSDNLALPGLAPPLRRPHLRQLWLGGEAPSVAPPASPTTAGLSHFDKGGYSVLRAGAGETESLVVMDHGPLGYLSIAAHGHADALSVWWHLGGRPVLVDAGTYLYHSGGAMRNRLRGTAVHNTLTLGGQDQSRIAGPFNWSRKARAERLPSRDGIHARHDGYLRRHGVWHHRRLTQVADGGFALRDWLVPRRAGPLPPLPDAELTFLLHPDLTVERVATGLLLSGAGGALTTVSATLGDQSVPLATGSAPYSPAFGTLRQTVAIRLRRPAAEFAGRGILCRFRPV</sequence>
<keyword evidence="4" id="KW-0456">Lyase</keyword>